<dbReference type="Proteomes" id="UP000187203">
    <property type="component" value="Unassembled WGS sequence"/>
</dbReference>
<keyword evidence="2" id="KW-1185">Reference proteome</keyword>
<dbReference type="AlphaFoldDB" id="A0A1R3KSS2"/>
<comment type="caution">
    <text evidence="1">The sequence shown here is derived from an EMBL/GenBank/DDBJ whole genome shotgun (WGS) entry which is preliminary data.</text>
</comment>
<sequence>MSEWNARTVENDNRANGECYSTRVQRAITINSCSLQKGVSKFKSREERSPTLNAETLVKVSFSPKVSR</sequence>
<proteinExistence type="predicted"/>
<accession>A0A1R3KSS2</accession>
<evidence type="ECO:0000313" key="2">
    <source>
        <dbReference type="Proteomes" id="UP000187203"/>
    </source>
</evidence>
<protein>
    <submittedName>
        <fullName evidence="1">Uncharacterized protein</fullName>
    </submittedName>
</protein>
<reference evidence="2" key="1">
    <citation type="submission" date="2013-09" db="EMBL/GenBank/DDBJ databases">
        <title>Corchorus olitorius genome sequencing.</title>
        <authorList>
            <person name="Alam M."/>
            <person name="Haque M.S."/>
            <person name="Islam M.S."/>
            <person name="Emdad E.M."/>
            <person name="Islam M.M."/>
            <person name="Ahmed B."/>
            <person name="Halim A."/>
            <person name="Hossen Q.M.M."/>
            <person name="Hossain M.Z."/>
            <person name="Ahmed R."/>
            <person name="Khan M.M."/>
            <person name="Islam R."/>
            <person name="Rashid M.M."/>
            <person name="Khan S.A."/>
            <person name="Rahman M.S."/>
            <person name="Alam M."/>
            <person name="Yahiya A.S."/>
            <person name="Khan M.S."/>
            <person name="Azam M.S."/>
            <person name="Haque T."/>
            <person name="Lashkar M.Z.H."/>
            <person name="Akhand A.I."/>
            <person name="Morshed G."/>
            <person name="Roy S."/>
            <person name="Uddin K.S."/>
            <person name="Rabeya T."/>
            <person name="Hossain A.S."/>
            <person name="Chowdhury A."/>
            <person name="Snigdha A.R."/>
            <person name="Mortoza M.S."/>
            <person name="Matin S.A."/>
            <person name="Hoque S.M.E."/>
            <person name="Islam M.K."/>
            <person name="Roy D.K."/>
            <person name="Haider R."/>
            <person name="Moosa M.M."/>
            <person name="Elias S.M."/>
            <person name="Hasan A.M."/>
            <person name="Jahan S."/>
            <person name="Shafiuddin M."/>
            <person name="Mahmood N."/>
            <person name="Shommy N.S."/>
        </authorList>
    </citation>
    <scope>NUCLEOTIDE SEQUENCE [LARGE SCALE GENOMIC DNA]</scope>
    <source>
        <strain evidence="2">cv. O-4</strain>
    </source>
</reference>
<dbReference type="EMBL" id="AWUE01012014">
    <property type="protein sequence ID" value="OMP10131.1"/>
    <property type="molecule type" value="Genomic_DNA"/>
</dbReference>
<organism evidence="1 2">
    <name type="scientific">Corchorus olitorius</name>
    <dbReference type="NCBI Taxonomy" id="93759"/>
    <lineage>
        <taxon>Eukaryota</taxon>
        <taxon>Viridiplantae</taxon>
        <taxon>Streptophyta</taxon>
        <taxon>Embryophyta</taxon>
        <taxon>Tracheophyta</taxon>
        <taxon>Spermatophyta</taxon>
        <taxon>Magnoliopsida</taxon>
        <taxon>eudicotyledons</taxon>
        <taxon>Gunneridae</taxon>
        <taxon>Pentapetalae</taxon>
        <taxon>rosids</taxon>
        <taxon>malvids</taxon>
        <taxon>Malvales</taxon>
        <taxon>Malvaceae</taxon>
        <taxon>Grewioideae</taxon>
        <taxon>Apeibeae</taxon>
        <taxon>Corchorus</taxon>
    </lineage>
</organism>
<gene>
    <name evidence="1" type="ORF">COLO4_04786</name>
</gene>
<evidence type="ECO:0000313" key="1">
    <source>
        <dbReference type="EMBL" id="OMP10131.1"/>
    </source>
</evidence>
<name>A0A1R3KSS2_9ROSI</name>